<dbReference type="EMBL" id="JACJID010000005">
    <property type="protein sequence ID" value="MBA8929527.1"/>
    <property type="molecule type" value="Genomic_DNA"/>
</dbReference>
<sequence length="273" mass="29505">MASVAQLDRLLLRRDPAVLMRRAGMTPDGWQQVLLRRRPHRALVTTSRQSGKSTTAAAMGLHRAHTTPRTTVVAVSPTQRQSALLISRVKVFAEAVGITLAKDNALSVELPNRSVIYALPGSPDTVRGYSPELLLIDEAAYTTPQLYTACLPMLAATGGDLIAVSTPNGQQGWFWAEWSGQGAPGWLRIEVPYTQIARISGEFIIGQRASMSAERFAAEYECVFNAATTGLFNPADLAAALRDDPVLDGSGLPDPREIMRRNRARHTTGTGAA</sequence>
<name>A0ABR6BSD6_9PSEU</name>
<comment type="caution">
    <text evidence="1">The sequence shown here is derived from an EMBL/GenBank/DDBJ whole genome shotgun (WGS) entry which is preliminary data.</text>
</comment>
<reference evidence="1 2" key="1">
    <citation type="submission" date="2020-08" db="EMBL/GenBank/DDBJ databases">
        <title>Genomic Encyclopedia of Archaeal and Bacterial Type Strains, Phase II (KMG-II): from individual species to whole genera.</title>
        <authorList>
            <person name="Goeker M."/>
        </authorList>
    </citation>
    <scope>NUCLEOTIDE SEQUENCE [LARGE SCALE GENOMIC DNA]</scope>
    <source>
        <strain evidence="1 2">DSM 43850</strain>
    </source>
</reference>
<evidence type="ECO:0000313" key="1">
    <source>
        <dbReference type="EMBL" id="MBA8929527.1"/>
    </source>
</evidence>
<evidence type="ECO:0008006" key="3">
    <source>
        <dbReference type="Google" id="ProtNLM"/>
    </source>
</evidence>
<protein>
    <recommendedName>
        <fullName evidence="3">Terminase</fullName>
    </recommendedName>
</protein>
<dbReference type="Gene3D" id="3.40.50.300">
    <property type="entry name" value="P-loop containing nucleotide triphosphate hydrolases"/>
    <property type="match status" value="1"/>
</dbReference>
<dbReference type="SUPFAM" id="SSF52540">
    <property type="entry name" value="P-loop containing nucleoside triphosphate hydrolases"/>
    <property type="match status" value="1"/>
</dbReference>
<dbReference type="InterPro" id="IPR027417">
    <property type="entry name" value="P-loop_NTPase"/>
</dbReference>
<dbReference type="Pfam" id="PF03237">
    <property type="entry name" value="Terminase_6N"/>
    <property type="match status" value="1"/>
</dbReference>
<organism evidence="1 2">
    <name type="scientific">Kutzneria viridogrisea</name>
    <dbReference type="NCBI Taxonomy" id="47990"/>
    <lineage>
        <taxon>Bacteria</taxon>
        <taxon>Bacillati</taxon>
        <taxon>Actinomycetota</taxon>
        <taxon>Actinomycetes</taxon>
        <taxon>Pseudonocardiales</taxon>
        <taxon>Pseudonocardiaceae</taxon>
        <taxon>Kutzneria</taxon>
    </lineage>
</organism>
<evidence type="ECO:0000313" key="2">
    <source>
        <dbReference type="Proteomes" id="UP000517916"/>
    </source>
</evidence>
<gene>
    <name evidence="1" type="ORF">BC739_006745</name>
</gene>
<proteinExistence type="predicted"/>
<dbReference type="Proteomes" id="UP000517916">
    <property type="component" value="Unassembled WGS sequence"/>
</dbReference>
<keyword evidence="2" id="KW-1185">Reference proteome</keyword>
<dbReference type="RefSeq" id="WP_182839441.1">
    <property type="nucleotide sequence ID" value="NZ_BAAABQ010000017.1"/>
</dbReference>
<accession>A0ABR6BSD6</accession>